<evidence type="ECO:0000313" key="3">
    <source>
        <dbReference type="EMBL" id="KAB1188047.1"/>
    </source>
</evidence>
<dbReference type="PRINTS" id="PR00111">
    <property type="entry name" value="ABHYDROLASE"/>
</dbReference>
<comment type="caution">
    <text evidence="3">The sequence shown here is derived from an EMBL/GenBank/DDBJ whole genome shotgun (WGS) entry which is preliminary data.</text>
</comment>
<dbReference type="GO" id="GO:0016020">
    <property type="term" value="C:membrane"/>
    <property type="evidence" value="ECO:0007669"/>
    <property type="project" value="TreeGrafter"/>
</dbReference>
<proteinExistence type="predicted"/>
<dbReference type="PANTHER" id="PTHR43798">
    <property type="entry name" value="MONOACYLGLYCEROL LIPASE"/>
    <property type="match status" value="1"/>
</dbReference>
<dbReference type="Gene3D" id="3.40.50.1820">
    <property type="entry name" value="alpha/beta hydrolase"/>
    <property type="match status" value="1"/>
</dbReference>
<name>A0A643K0B5_9EURY</name>
<dbReference type="InterPro" id="IPR029058">
    <property type="entry name" value="AB_hydrolase_fold"/>
</dbReference>
<accession>A0A643K0B5</accession>
<dbReference type="Pfam" id="PF12697">
    <property type="entry name" value="Abhydrolase_6"/>
    <property type="match status" value="1"/>
</dbReference>
<sequence length="262" mass="28026">MDAATVDHHGRTTAYRLRDAGGEGPTILCIHGSGGSHAVWRGQFRLAGDYPVAALDLSGHGDSDDIDAEPGYETLSAYVDDVVAVADATGASVLVGNSLGGAVVMTLALERDLDLDALVLTGTGAKLAVLDDLLNWLDDDFDRAVSFLHGDDKLFHSDDERFIDGSKQAMYDAGQAVTSRDFRSCHTFDVRDTLDEIAVPTLALVGEHDRLTPPSYHEYLADSMPDCEMATIADAAHLAMLEQPAAFNAAVKSFLDQRVSET</sequence>
<dbReference type="EMBL" id="VZUS01000001">
    <property type="protein sequence ID" value="KAB1188047.1"/>
    <property type="molecule type" value="Genomic_DNA"/>
</dbReference>
<gene>
    <name evidence="3" type="ORF">Hfx1149_08365</name>
</gene>
<protein>
    <submittedName>
        <fullName evidence="3">Alpha/beta hydrolase</fullName>
    </submittedName>
</protein>
<dbReference type="GO" id="GO:0016787">
    <property type="term" value="F:hydrolase activity"/>
    <property type="evidence" value="ECO:0007669"/>
    <property type="project" value="UniProtKB-KW"/>
</dbReference>
<dbReference type="AlphaFoldDB" id="A0A643K0B5"/>
<feature type="domain" description="AB hydrolase-1" evidence="2">
    <location>
        <begin position="27"/>
        <end position="250"/>
    </location>
</feature>
<organism evidence="3">
    <name type="scientific">Haloferax sp. CBA1149</name>
    <dbReference type="NCBI Taxonomy" id="2650753"/>
    <lineage>
        <taxon>Archaea</taxon>
        <taxon>Methanobacteriati</taxon>
        <taxon>Methanobacteriota</taxon>
        <taxon>Stenosarchaea group</taxon>
        <taxon>Halobacteria</taxon>
        <taxon>Halobacteriales</taxon>
        <taxon>Haloferacaceae</taxon>
        <taxon>Haloferax</taxon>
    </lineage>
</organism>
<dbReference type="PANTHER" id="PTHR43798:SF31">
    <property type="entry name" value="AB HYDROLASE SUPERFAMILY PROTEIN YCLE"/>
    <property type="match status" value="1"/>
</dbReference>
<dbReference type="RefSeq" id="WP_151137272.1">
    <property type="nucleotide sequence ID" value="NZ_VZUS01000001.1"/>
</dbReference>
<reference evidence="3" key="1">
    <citation type="submission" date="2019-09" db="EMBL/GenBank/DDBJ databases">
        <title>Genomic analysis of Haloferax sp. CBA1149.</title>
        <authorList>
            <person name="Roh S.W."/>
        </authorList>
    </citation>
    <scope>NUCLEOTIDE SEQUENCE</scope>
    <source>
        <strain evidence="3">CBA1149</strain>
    </source>
</reference>
<evidence type="ECO:0000256" key="1">
    <source>
        <dbReference type="ARBA" id="ARBA00022801"/>
    </source>
</evidence>
<dbReference type="InterPro" id="IPR000073">
    <property type="entry name" value="AB_hydrolase_1"/>
</dbReference>
<dbReference type="SUPFAM" id="SSF53474">
    <property type="entry name" value="alpha/beta-Hydrolases"/>
    <property type="match status" value="1"/>
</dbReference>
<dbReference type="InterPro" id="IPR050266">
    <property type="entry name" value="AB_hydrolase_sf"/>
</dbReference>
<keyword evidence="1 3" id="KW-0378">Hydrolase</keyword>
<evidence type="ECO:0000259" key="2">
    <source>
        <dbReference type="Pfam" id="PF12697"/>
    </source>
</evidence>